<dbReference type="Pfam" id="PF04965">
    <property type="entry name" value="GPW_gp25"/>
    <property type="match status" value="1"/>
</dbReference>
<dbReference type="Gene3D" id="3.10.450.40">
    <property type="match status" value="1"/>
</dbReference>
<dbReference type="RefSeq" id="WP_332287767.1">
    <property type="nucleotide sequence ID" value="NZ_JAZIBG010000009.1"/>
</dbReference>
<organism evidence="2 3">
    <name type="scientific">Aquincola agrisoli</name>
    <dbReference type="NCBI Taxonomy" id="3119538"/>
    <lineage>
        <taxon>Bacteria</taxon>
        <taxon>Pseudomonadati</taxon>
        <taxon>Pseudomonadota</taxon>
        <taxon>Betaproteobacteria</taxon>
        <taxon>Burkholderiales</taxon>
        <taxon>Sphaerotilaceae</taxon>
        <taxon>Aquincola</taxon>
    </lineage>
</organism>
<name>A0AAW9Q1Q6_9BURK</name>
<evidence type="ECO:0000259" key="1">
    <source>
        <dbReference type="Pfam" id="PF04965"/>
    </source>
</evidence>
<dbReference type="EMBL" id="JAZIBG010000009">
    <property type="protein sequence ID" value="MEF7612871.1"/>
    <property type="molecule type" value="Genomic_DNA"/>
</dbReference>
<dbReference type="AlphaFoldDB" id="A0AAW9Q1Q6"/>
<feature type="domain" description="IraD/Gp25-like" evidence="1">
    <location>
        <begin position="29"/>
        <end position="109"/>
    </location>
</feature>
<dbReference type="InterPro" id="IPR007048">
    <property type="entry name" value="IraD/Gp25-like"/>
</dbReference>
<dbReference type="InterPro" id="IPR017737">
    <property type="entry name" value="TssE1-like"/>
</dbReference>
<dbReference type="Proteomes" id="UP001336250">
    <property type="component" value="Unassembled WGS sequence"/>
</dbReference>
<proteinExistence type="predicted"/>
<gene>
    <name evidence="2" type="primary">tssE</name>
    <name evidence="2" type="ORF">V4F39_03040</name>
</gene>
<keyword evidence="3" id="KW-1185">Reference proteome</keyword>
<evidence type="ECO:0000313" key="2">
    <source>
        <dbReference type="EMBL" id="MEF7612871.1"/>
    </source>
</evidence>
<dbReference type="SUPFAM" id="SSF160719">
    <property type="entry name" value="gpW/gp25-like"/>
    <property type="match status" value="1"/>
</dbReference>
<accession>A0AAW9Q1Q6</accession>
<protein>
    <submittedName>
        <fullName evidence="2">Type VI secretion system baseplate subunit TssE</fullName>
    </submittedName>
</protein>
<evidence type="ECO:0000313" key="3">
    <source>
        <dbReference type="Proteomes" id="UP001336250"/>
    </source>
</evidence>
<comment type="caution">
    <text evidence="2">The sequence shown here is derived from an EMBL/GenBank/DDBJ whole genome shotgun (WGS) entry which is preliminary data.</text>
</comment>
<reference evidence="2 3" key="1">
    <citation type="submission" date="2024-02" db="EMBL/GenBank/DDBJ databases">
        <title>Genome sequence of Aquincola sp. MAHUQ-54.</title>
        <authorList>
            <person name="Huq M.A."/>
        </authorList>
    </citation>
    <scope>NUCLEOTIDE SEQUENCE [LARGE SCALE GENOMIC DNA]</scope>
    <source>
        <strain evidence="2 3">MAHUQ-54</strain>
    </source>
</reference>
<sequence length="145" mass="15661">MNRAGLYELLTGRFADGRLLEEVPERQHLALSVADHIERLLNCREGALATAAGYGLPDTSLIHANQAVSREQLRSAIVRAVSAHEPRVSEVAVHDRPAAGRPFVPGFRIMCRLRGGGRLEIDGWLAEEGALRLRPRPPAAGGDGA</sequence>
<dbReference type="NCBIfam" id="TIGR03357">
    <property type="entry name" value="VI_zyme"/>
    <property type="match status" value="1"/>
</dbReference>